<evidence type="ECO:0000259" key="1">
    <source>
        <dbReference type="SMART" id="SM00953"/>
    </source>
</evidence>
<dbReference type="Pfam" id="PF08808">
    <property type="entry name" value="RES"/>
    <property type="match status" value="1"/>
</dbReference>
<proteinExistence type="predicted"/>
<feature type="domain" description="RES" evidence="1">
    <location>
        <begin position="194"/>
        <end position="351"/>
    </location>
</feature>
<organism evidence="2 3">
    <name type="scientific">Marinilactibacillus piezotolerans</name>
    <dbReference type="NCBI Taxonomy" id="258723"/>
    <lineage>
        <taxon>Bacteria</taxon>
        <taxon>Bacillati</taxon>
        <taxon>Bacillota</taxon>
        <taxon>Bacilli</taxon>
        <taxon>Lactobacillales</taxon>
        <taxon>Carnobacteriaceae</taxon>
        <taxon>Marinilactibacillus</taxon>
    </lineage>
</organism>
<reference evidence="3" key="1">
    <citation type="submission" date="2016-10" db="EMBL/GenBank/DDBJ databases">
        <authorList>
            <person name="Varghese N."/>
            <person name="Submissions S."/>
        </authorList>
    </citation>
    <scope>NUCLEOTIDE SEQUENCE [LARGE SCALE GENOMIC DNA]</scope>
    <source>
        <strain evidence="3">DSM 16108</strain>
    </source>
</reference>
<evidence type="ECO:0000313" key="2">
    <source>
        <dbReference type="EMBL" id="SFK55977.1"/>
    </source>
</evidence>
<name>A0A1I4AIZ6_9LACT</name>
<dbReference type="EMBL" id="FOSJ01000049">
    <property type="protein sequence ID" value="SFK55977.1"/>
    <property type="molecule type" value="Genomic_DNA"/>
</dbReference>
<keyword evidence="3" id="KW-1185">Reference proteome</keyword>
<dbReference type="AlphaFoldDB" id="A0A1I4AIZ6"/>
<accession>A0A1I4AIZ6</accession>
<sequence>MRFCDECFKSKQIKDIIQSGNEKGNCELNPTHKNVFICDTNENEEITLYVKDFLRQIIELYEVVSELPDDFPSAKTKLIKDSLKNDWPIFEIESEKIYNLLSYLFDGNSDLDTRVLDSPVGIIEDMNTESHHLLISGNNDWDAFIEEITYENRFHQKLMNNKTLEHFISKSYDVIDPTDKKYFRSRISNDKNLELAEMSAPPKGKAKSGRLNSELISVLYLSDDIETTWQEVRAAFHDTVYTGTFGISKDKLIVANLCNDFQLRVFDNSKDEEYLKYYLNKNILEKITFELTKPTNEYTKSKNYIPLQYVSDFIKAHRLNFDGILYSSVMKKGKKNLLLFDPSLAKCIQLEKSTVKEVRYSASEIQSY</sequence>
<evidence type="ECO:0000313" key="3">
    <source>
        <dbReference type="Proteomes" id="UP000199589"/>
    </source>
</evidence>
<dbReference type="SMART" id="SM00953">
    <property type="entry name" value="RES"/>
    <property type="match status" value="1"/>
</dbReference>
<dbReference type="InterPro" id="IPR014914">
    <property type="entry name" value="RES_dom"/>
</dbReference>
<gene>
    <name evidence="2" type="ORF">SAMN04488569_104914</name>
</gene>
<protein>
    <submittedName>
        <fullName evidence="2">RES domain-containing protein</fullName>
    </submittedName>
</protein>
<dbReference type="Proteomes" id="UP000199589">
    <property type="component" value="Unassembled WGS sequence"/>
</dbReference>